<accession>A0A1T3CJA7</accession>
<dbReference type="PANTHER" id="PTHR43730">
    <property type="entry name" value="BETA-MANNOSIDASE"/>
    <property type="match status" value="1"/>
</dbReference>
<dbReference type="InterPro" id="IPR006102">
    <property type="entry name" value="Ig-like_GH2"/>
</dbReference>
<evidence type="ECO:0000259" key="6">
    <source>
        <dbReference type="Pfam" id="PF22666"/>
    </source>
</evidence>
<comment type="catalytic activity">
    <reaction evidence="1">
        <text>Hydrolysis of terminal, non-reducing beta-D-mannose residues in beta-D-mannosides.</text>
        <dbReference type="EC" id="3.2.1.25"/>
    </reaction>
</comment>
<dbReference type="InterPro" id="IPR050887">
    <property type="entry name" value="Beta-mannosidase_GH2"/>
</dbReference>
<evidence type="ECO:0000256" key="3">
    <source>
        <dbReference type="ARBA" id="ARBA00022801"/>
    </source>
</evidence>
<evidence type="ECO:0000313" key="8">
    <source>
        <dbReference type="Proteomes" id="UP000191004"/>
    </source>
</evidence>
<organism evidence="7 8">
    <name type="scientific">Trichoderma guizhouense</name>
    <dbReference type="NCBI Taxonomy" id="1491466"/>
    <lineage>
        <taxon>Eukaryota</taxon>
        <taxon>Fungi</taxon>
        <taxon>Dikarya</taxon>
        <taxon>Ascomycota</taxon>
        <taxon>Pezizomycotina</taxon>
        <taxon>Sordariomycetes</taxon>
        <taxon>Hypocreomycetidae</taxon>
        <taxon>Hypocreales</taxon>
        <taxon>Hypocreaceae</taxon>
        <taxon>Trichoderma</taxon>
    </lineage>
</organism>
<evidence type="ECO:0000256" key="1">
    <source>
        <dbReference type="ARBA" id="ARBA00000829"/>
    </source>
</evidence>
<dbReference type="FunFam" id="3.20.20.80:FF:000050">
    <property type="entry name" value="Beta-mannosidase B"/>
    <property type="match status" value="1"/>
</dbReference>
<evidence type="ECO:0000256" key="2">
    <source>
        <dbReference type="ARBA" id="ARBA00012754"/>
    </source>
</evidence>
<dbReference type="AlphaFoldDB" id="A0A1T3CJA7"/>
<dbReference type="Gene3D" id="3.20.20.80">
    <property type="entry name" value="Glycosidases"/>
    <property type="match status" value="1"/>
</dbReference>
<dbReference type="EMBL" id="LVVK01000015">
    <property type="protein sequence ID" value="OPB41176.1"/>
    <property type="molecule type" value="Genomic_DNA"/>
</dbReference>
<gene>
    <name evidence="7" type="ORF">A0O28_0078930</name>
</gene>
<dbReference type="InterPro" id="IPR013783">
    <property type="entry name" value="Ig-like_fold"/>
</dbReference>
<dbReference type="InterPro" id="IPR054593">
    <property type="entry name" value="Beta-mannosidase-like_N2"/>
</dbReference>
<dbReference type="Gene3D" id="2.60.120.260">
    <property type="entry name" value="Galactose-binding domain-like"/>
    <property type="match status" value="1"/>
</dbReference>
<dbReference type="Pfam" id="PF22666">
    <property type="entry name" value="Glyco_hydro_2_N2"/>
    <property type="match status" value="1"/>
</dbReference>
<keyword evidence="3" id="KW-0378">Hydrolase</keyword>
<evidence type="ECO:0000313" key="7">
    <source>
        <dbReference type="EMBL" id="OPB41176.1"/>
    </source>
</evidence>
<comment type="caution">
    <text evidence="7">The sequence shown here is derived from an EMBL/GenBank/DDBJ whole genome shotgun (WGS) entry which is preliminary data.</text>
</comment>
<protein>
    <recommendedName>
        <fullName evidence="2">beta-mannosidase</fullName>
        <ecNumber evidence="2">3.2.1.25</ecNumber>
    </recommendedName>
</protein>
<dbReference type="Proteomes" id="UP000191004">
    <property type="component" value="Unassembled WGS sequence"/>
</dbReference>
<dbReference type="GO" id="GO:0006516">
    <property type="term" value="P:glycoprotein catabolic process"/>
    <property type="evidence" value="ECO:0007669"/>
    <property type="project" value="TreeGrafter"/>
</dbReference>
<feature type="domain" description="Beta-mannosidase-like galactose-binding" evidence="6">
    <location>
        <begin position="13"/>
        <end position="195"/>
    </location>
</feature>
<sequence length="881" mass="100639">MPKAKLPLTAWNWRLANSNGNKDAENMPALREWSAVTTFPSVIQTELTEKKLIPDLNIAENEYLTLWVGEVDWEYQCFFNTPPEATGNDEVDLIMEGLDTFATVYLNGAEIYKSDNMFIPARVPIKAALHSVGARNELVILFESPMKVGTALLKKYEVPDNLPKIMKNPRRMAVRKAQCHWGWDWGPVCLTTGPYLPVYLESYCARIKDVYIVPKLAEDHSSAQVLLNIEVAQASSAASLDISIRDALGDEIYQSQIVLGDSDKVSLELSVRSPKLWWSNGLGDQHLYTAKLILRNSLSNVLDESSRRFGIRNIEVVQKPLDDAPGSTFMFRINGHDIFAQGGNWIPTDTMLPTISRQRYFDWMKLAKFGNLNMIRVWGGGIYEHDDFFDACDEMGILVWHDYALACGIYPTHEEFLDSIRREAEAQTLRMRGRTSLALLSGGNEDFILFDHFGYEYDRDNITGPWDGKPFSHRKIYLDILPNIAAKLAPETQYWANSPYGGATANDTTIGDIHQWAVWHLDQRSYQDYKDLSGRFVSEFGMHGFPVNRTVKYFLQGTPNSQQFPQSRVVDCHNKSTGAHMRIARYLAENFRFDIASLKNFGYSSQLMQSEAYSYALRDWKRMFNGPGDERCAGALIWQFNDIYPVTSWAFVDYFLRPKPAFYSIRRYFAPISVGIERTPKTRCPDPDEHQDSYIPSFEIFAHNTLTQHVVCVLILQAYDLKTSTWTQLEPLDASRVVTLRAGYNTELGDLGAQASWTEDSLVLLEASLVDIESGEVLAREINWPEPFRYLVWPQETKLTIRVEDEKGQGWENKVTVLSNQPLKGVWLEAIYDGTERDDEPEPLWEDNMVDLLPGQEISCRVKGLKGREVSGRFLYDWEIK</sequence>
<dbReference type="SUPFAM" id="SSF49785">
    <property type="entry name" value="Galactose-binding domain-like"/>
    <property type="match status" value="1"/>
</dbReference>
<dbReference type="PANTHER" id="PTHR43730:SF1">
    <property type="entry name" value="BETA-MANNOSIDASE"/>
    <property type="match status" value="1"/>
</dbReference>
<dbReference type="Pfam" id="PF00703">
    <property type="entry name" value="Glyco_hydro_2"/>
    <property type="match status" value="1"/>
</dbReference>
<dbReference type="GO" id="GO:0005975">
    <property type="term" value="P:carbohydrate metabolic process"/>
    <property type="evidence" value="ECO:0007669"/>
    <property type="project" value="InterPro"/>
</dbReference>
<dbReference type="InterPro" id="IPR017853">
    <property type="entry name" value="GH"/>
</dbReference>
<reference evidence="7 8" key="1">
    <citation type="submission" date="2016-04" db="EMBL/GenBank/DDBJ databases">
        <title>Multiple horizontal gene transfer events from other fungi enriched the ability of the initially mycotrophic fungus Trichoderma (Ascomycota) to feed on dead plant biomass.</title>
        <authorList>
            <person name="Atanasova L."/>
            <person name="Chenthamara K."/>
            <person name="Zhang J."/>
            <person name="Grujic M."/>
            <person name="Henrissat B."/>
            <person name="Kuo A."/>
            <person name="Aertz A."/>
            <person name="Salamov A."/>
            <person name="Lipzen A."/>
            <person name="Labutti K."/>
            <person name="Barry K."/>
            <person name="Miao Y."/>
            <person name="Rahimi M.J."/>
            <person name="Shen Q."/>
            <person name="Grigoriev I.V."/>
            <person name="Kubicek C.P."/>
            <person name="Druzhinina I.S."/>
        </authorList>
    </citation>
    <scope>NUCLEOTIDE SEQUENCE [LARGE SCALE GENOMIC DNA]</scope>
    <source>
        <strain evidence="7 8">NJAU 4742</strain>
    </source>
</reference>
<name>A0A1T3CJA7_9HYPO</name>
<dbReference type="InterPro" id="IPR036156">
    <property type="entry name" value="Beta-gal/glucu_dom_sf"/>
</dbReference>
<dbReference type="SUPFAM" id="SSF51445">
    <property type="entry name" value="(Trans)glycosidases"/>
    <property type="match status" value="1"/>
</dbReference>
<dbReference type="SUPFAM" id="SSF49303">
    <property type="entry name" value="beta-Galactosidase/glucuronidase domain"/>
    <property type="match status" value="2"/>
</dbReference>
<evidence type="ECO:0000256" key="4">
    <source>
        <dbReference type="ARBA" id="ARBA00023295"/>
    </source>
</evidence>
<dbReference type="Gene3D" id="2.60.40.10">
    <property type="entry name" value="Immunoglobulins"/>
    <property type="match status" value="1"/>
</dbReference>
<keyword evidence="8" id="KW-1185">Reference proteome</keyword>
<proteinExistence type="predicted"/>
<keyword evidence="4" id="KW-0326">Glycosidase</keyword>
<feature type="domain" description="Glycoside hydrolase family 2 immunoglobulin-like beta-sandwich" evidence="5">
    <location>
        <begin position="205"/>
        <end position="312"/>
    </location>
</feature>
<dbReference type="InterPro" id="IPR008979">
    <property type="entry name" value="Galactose-bd-like_sf"/>
</dbReference>
<dbReference type="EC" id="3.2.1.25" evidence="2"/>
<evidence type="ECO:0000259" key="5">
    <source>
        <dbReference type="Pfam" id="PF00703"/>
    </source>
</evidence>
<dbReference type="GO" id="GO:0004567">
    <property type="term" value="F:beta-mannosidase activity"/>
    <property type="evidence" value="ECO:0007669"/>
    <property type="project" value="UniProtKB-EC"/>
</dbReference>